<sequence length="72" mass="7893">MPAPAADVDMTLACCPACAHESLQVCAEHLPRLGVSRLTVTCTRCAHVEPLGWATRNGRHLFPWALRRWGLA</sequence>
<evidence type="ECO:0000313" key="1">
    <source>
        <dbReference type="EMBL" id="MXV18625.1"/>
    </source>
</evidence>
<gene>
    <name evidence="1" type="ORF">GLX28_03105</name>
</gene>
<proteinExistence type="predicted"/>
<reference evidence="1 2" key="1">
    <citation type="submission" date="2019-11" db="EMBL/GenBank/DDBJ databases">
        <title>Genome sequence of Deinococcus xianganensis Y35, AI-2 producing algicidal bacterium, isolated from lake water.</title>
        <authorList>
            <person name="Li Y."/>
        </authorList>
    </citation>
    <scope>NUCLEOTIDE SEQUENCE [LARGE SCALE GENOMIC DNA]</scope>
    <source>
        <strain evidence="1 2">Y35</strain>
    </source>
</reference>
<organism evidence="1 2">
    <name type="scientific">Deinococcus xianganensis</name>
    <dbReference type="NCBI Taxonomy" id="1507289"/>
    <lineage>
        <taxon>Bacteria</taxon>
        <taxon>Thermotogati</taxon>
        <taxon>Deinococcota</taxon>
        <taxon>Deinococci</taxon>
        <taxon>Deinococcales</taxon>
        <taxon>Deinococcaceae</taxon>
        <taxon>Deinococcus</taxon>
    </lineage>
</organism>
<evidence type="ECO:0000313" key="2">
    <source>
        <dbReference type="Proteomes" id="UP000430519"/>
    </source>
</evidence>
<keyword evidence="2" id="KW-1185">Reference proteome</keyword>
<name>A0A6I4YM09_9DEIO</name>
<comment type="caution">
    <text evidence="1">The sequence shown here is derived from an EMBL/GenBank/DDBJ whole genome shotgun (WGS) entry which is preliminary data.</text>
</comment>
<dbReference type="Proteomes" id="UP000430519">
    <property type="component" value="Unassembled WGS sequence"/>
</dbReference>
<protein>
    <submittedName>
        <fullName evidence="1">Uncharacterized protein</fullName>
    </submittedName>
</protein>
<dbReference type="AlphaFoldDB" id="A0A6I4YM09"/>
<accession>A0A6I4YM09</accession>
<dbReference type="EMBL" id="WVHK01000006">
    <property type="protein sequence ID" value="MXV18625.1"/>
    <property type="molecule type" value="Genomic_DNA"/>
</dbReference>
<dbReference type="RefSeq" id="WP_160976644.1">
    <property type="nucleotide sequence ID" value="NZ_WVHK01000006.1"/>
</dbReference>